<dbReference type="Gene3D" id="3.30.1490.490">
    <property type="match status" value="1"/>
</dbReference>
<keyword evidence="3" id="KW-0677">Repeat</keyword>
<keyword evidence="2" id="KW-0479">Metal-binding</keyword>
<keyword evidence="6" id="KW-0539">Nucleus</keyword>
<evidence type="ECO:0000256" key="6">
    <source>
        <dbReference type="ARBA" id="ARBA00023242"/>
    </source>
</evidence>
<feature type="region of interest" description="Disordered" evidence="9">
    <location>
        <begin position="106"/>
        <end position="355"/>
    </location>
</feature>
<feature type="compositionally biased region" description="Basic and acidic residues" evidence="9">
    <location>
        <begin position="318"/>
        <end position="355"/>
    </location>
</feature>
<dbReference type="Pfam" id="PF08790">
    <property type="entry name" value="zf-LYAR"/>
    <property type="match status" value="1"/>
</dbReference>
<comment type="subcellular location">
    <subcellularLocation>
        <location evidence="1">Nucleus</location>
    </subcellularLocation>
</comment>
<reference evidence="11" key="1">
    <citation type="submission" date="2019-10" db="EMBL/GenBank/DDBJ databases">
        <authorList>
            <consortium name="DOE Joint Genome Institute"/>
            <person name="Kuo A."/>
            <person name="Miyauchi S."/>
            <person name="Kiss E."/>
            <person name="Drula E."/>
            <person name="Kohler A."/>
            <person name="Sanchez-Garcia M."/>
            <person name="Andreopoulos B."/>
            <person name="Barry K.W."/>
            <person name="Bonito G."/>
            <person name="Buee M."/>
            <person name="Carver A."/>
            <person name="Chen C."/>
            <person name="Cichocki N."/>
            <person name="Clum A."/>
            <person name="Culley D."/>
            <person name="Crous P.W."/>
            <person name="Fauchery L."/>
            <person name="Girlanda M."/>
            <person name="Hayes R."/>
            <person name="Keri Z."/>
            <person name="LaButti K."/>
            <person name="Lipzen A."/>
            <person name="Lombard V."/>
            <person name="Magnuson J."/>
            <person name="Maillard F."/>
            <person name="Morin E."/>
            <person name="Murat C."/>
            <person name="Nolan M."/>
            <person name="Ohm R."/>
            <person name="Pangilinan J."/>
            <person name="Pereira M."/>
            <person name="Perotto S."/>
            <person name="Peter M."/>
            <person name="Riley R."/>
            <person name="Sitrit Y."/>
            <person name="Stielow B."/>
            <person name="Szollosi G."/>
            <person name="Zifcakova L."/>
            <person name="Stursova M."/>
            <person name="Spatafora J.W."/>
            <person name="Tedersoo L."/>
            <person name="Vaario L.-M."/>
            <person name="Yamada A."/>
            <person name="Yan M."/>
            <person name="Wang P."/>
            <person name="Xu J."/>
            <person name="Bruns T."/>
            <person name="Baldrian P."/>
            <person name="Vilgalys R."/>
            <person name="Henrissat B."/>
            <person name="Grigoriev I.V."/>
            <person name="Hibbett D."/>
            <person name="Nagy L.G."/>
            <person name="Martin F.M."/>
        </authorList>
    </citation>
    <scope>NUCLEOTIDE SEQUENCE</scope>
    <source>
        <strain evidence="11">Prilba</strain>
    </source>
</reference>
<dbReference type="GO" id="GO:0005730">
    <property type="term" value="C:nucleolus"/>
    <property type="evidence" value="ECO:0007669"/>
    <property type="project" value="TreeGrafter"/>
</dbReference>
<dbReference type="PANTHER" id="PTHR13100:SF10">
    <property type="entry name" value="CELL GROWTH-REGULATING NUCLEOLAR PROTEIN"/>
    <property type="match status" value="1"/>
</dbReference>
<dbReference type="GO" id="GO:0006364">
    <property type="term" value="P:rRNA processing"/>
    <property type="evidence" value="ECO:0007669"/>
    <property type="project" value="TreeGrafter"/>
</dbReference>
<dbReference type="Proteomes" id="UP000759537">
    <property type="component" value="Unassembled WGS sequence"/>
</dbReference>
<evidence type="ECO:0000256" key="4">
    <source>
        <dbReference type="ARBA" id="ARBA00022771"/>
    </source>
</evidence>
<proteinExistence type="inferred from homology"/>
<evidence type="ECO:0000256" key="8">
    <source>
        <dbReference type="PROSITE-ProRule" id="PRU01145"/>
    </source>
</evidence>
<keyword evidence="12" id="KW-1185">Reference proteome</keyword>
<evidence type="ECO:0000313" key="12">
    <source>
        <dbReference type="Proteomes" id="UP000759537"/>
    </source>
</evidence>
<keyword evidence="5" id="KW-0862">Zinc</keyword>
<evidence type="ECO:0000313" key="11">
    <source>
        <dbReference type="EMBL" id="KAF8482577.1"/>
    </source>
</evidence>
<feature type="compositionally biased region" description="Basic and acidic residues" evidence="9">
    <location>
        <begin position="144"/>
        <end position="167"/>
    </location>
</feature>
<dbReference type="GO" id="GO:0008270">
    <property type="term" value="F:zinc ion binding"/>
    <property type="evidence" value="ECO:0007669"/>
    <property type="project" value="UniProtKB-KW"/>
</dbReference>
<evidence type="ECO:0000256" key="3">
    <source>
        <dbReference type="ARBA" id="ARBA00022737"/>
    </source>
</evidence>
<feature type="compositionally biased region" description="Basic and acidic residues" evidence="9">
    <location>
        <begin position="248"/>
        <end position="262"/>
    </location>
</feature>
<accession>A0A9P5MZE8</accession>
<sequence>MVSFQCDACTDVVKKPKLDRHYGQCRSSFTCIDCSKTFAGPVEWKDHTSCITEAEKYQKSVYKGSKKDSRLGNGHQSNTQLKTMNATGKYHQSRSSQSSWSRHPYIRNCASGANSTPLGSPLRISPVDTSAVEPSPSGANAATKTERGEGKKQDSEKHMQNRMEPKEKKRKKKHDLPREYNGKDAPPGETTDVAPEQPQKEASRVNGSPEGHKRSENSGDESQSKTQPPIEGIPETLADKKVRKRKKEKGEKTRLKQGDVSKETITPPEPVAASVDDSTKDEKKVKKRKHKEKKEEGAEADHDSTAATKLEPSASQMDDAKGERKRKGKEEKATGEKRKHEDTVANDVEKRRKHR</sequence>
<feature type="compositionally biased region" description="Basic and acidic residues" evidence="9">
    <location>
        <begin position="293"/>
        <end position="304"/>
    </location>
</feature>
<gene>
    <name evidence="11" type="ORF">DFH94DRAFT_370752</name>
</gene>
<dbReference type="OrthoDB" id="21474at2759"/>
<evidence type="ECO:0000256" key="1">
    <source>
        <dbReference type="ARBA" id="ARBA00004123"/>
    </source>
</evidence>
<dbReference type="GO" id="GO:0003677">
    <property type="term" value="F:DNA binding"/>
    <property type="evidence" value="ECO:0007669"/>
    <property type="project" value="InterPro"/>
</dbReference>
<dbReference type="PROSITE" id="PS51804">
    <property type="entry name" value="ZF_C2HC_LYAR"/>
    <property type="match status" value="1"/>
</dbReference>
<organism evidence="11 12">
    <name type="scientific">Russula ochroleuca</name>
    <dbReference type="NCBI Taxonomy" id="152965"/>
    <lineage>
        <taxon>Eukaryota</taxon>
        <taxon>Fungi</taxon>
        <taxon>Dikarya</taxon>
        <taxon>Basidiomycota</taxon>
        <taxon>Agaricomycotina</taxon>
        <taxon>Agaricomycetes</taxon>
        <taxon>Russulales</taxon>
        <taxon>Russulaceae</taxon>
        <taxon>Russula</taxon>
    </lineage>
</organism>
<evidence type="ECO:0000256" key="5">
    <source>
        <dbReference type="ARBA" id="ARBA00022833"/>
    </source>
</evidence>
<dbReference type="GO" id="GO:0000122">
    <property type="term" value="P:negative regulation of transcription by RNA polymerase II"/>
    <property type="evidence" value="ECO:0007669"/>
    <property type="project" value="TreeGrafter"/>
</dbReference>
<feature type="domain" description="Zinc finger C2H2 LYAR-type" evidence="10">
    <location>
        <begin position="29"/>
        <end position="57"/>
    </location>
</feature>
<comment type="caution">
    <text evidence="11">The sequence shown here is derived from an EMBL/GenBank/DDBJ whole genome shotgun (WGS) entry which is preliminary data.</text>
</comment>
<reference evidence="11" key="2">
    <citation type="journal article" date="2020" name="Nat. Commun.">
        <title>Large-scale genome sequencing of mycorrhizal fungi provides insights into the early evolution of symbiotic traits.</title>
        <authorList>
            <person name="Miyauchi S."/>
            <person name="Kiss E."/>
            <person name="Kuo A."/>
            <person name="Drula E."/>
            <person name="Kohler A."/>
            <person name="Sanchez-Garcia M."/>
            <person name="Morin E."/>
            <person name="Andreopoulos B."/>
            <person name="Barry K.W."/>
            <person name="Bonito G."/>
            <person name="Buee M."/>
            <person name="Carver A."/>
            <person name="Chen C."/>
            <person name="Cichocki N."/>
            <person name="Clum A."/>
            <person name="Culley D."/>
            <person name="Crous P.W."/>
            <person name="Fauchery L."/>
            <person name="Girlanda M."/>
            <person name="Hayes R.D."/>
            <person name="Keri Z."/>
            <person name="LaButti K."/>
            <person name="Lipzen A."/>
            <person name="Lombard V."/>
            <person name="Magnuson J."/>
            <person name="Maillard F."/>
            <person name="Murat C."/>
            <person name="Nolan M."/>
            <person name="Ohm R.A."/>
            <person name="Pangilinan J."/>
            <person name="Pereira M.F."/>
            <person name="Perotto S."/>
            <person name="Peter M."/>
            <person name="Pfister S."/>
            <person name="Riley R."/>
            <person name="Sitrit Y."/>
            <person name="Stielow J.B."/>
            <person name="Szollosi G."/>
            <person name="Zifcakova L."/>
            <person name="Stursova M."/>
            <person name="Spatafora J.W."/>
            <person name="Tedersoo L."/>
            <person name="Vaario L.M."/>
            <person name="Yamada A."/>
            <person name="Yan M."/>
            <person name="Wang P."/>
            <person name="Xu J."/>
            <person name="Bruns T."/>
            <person name="Baldrian P."/>
            <person name="Vilgalys R."/>
            <person name="Dunand C."/>
            <person name="Henrissat B."/>
            <person name="Grigoriev I.V."/>
            <person name="Hibbett D."/>
            <person name="Nagy L.G."/>
            <person name="Martin F.M."/>
        </authorList>
    </citation>
    <scope>NUCLEOTIDE SEQUENCE</scope>
    <source>
        <strain evidence="11">Prilba</strain>
    </source>
</reference>
<dbReference type="InterPro" id="IPR014898">
    <property type="entry name" value="Znf_C2H2_LYAR"/>
</dbReference>
<comment type="similarity">
    <text evidence="7">Belongs to the UPF0743 family.</text>
</comment>
<dbReference type="InterPro" id="IPR039999">
    <property type="entry name" value="LYAR"/>
</dbReference>
<evidence type="ECO:0000256" key="2">
    <source>
        <dbReference type="ARBA" id="ARBA00022723"/>
    </source>
</evidence>
<evidence type="ECO:0000259" key="10">
    <source>
        <dbReference type="Pfam" id="PF08790"/>
    </source>
</evidence>
<name>A0A9P5MZE8_9AGAM</name>
<protein>
    <recommendedName>
        <fullName evidence="10">Zinc finger C2H2 LYAR-type domain-containing protein</fullName>
    </recommendedName>
</protein>
<dbReference type="PANTHER" id="PTHR13100">
    <property type="entry name" value="CELL GROWTH-REGULATING NUCLEOLAR PROTEIN LYAR"/>
    <property type="match status" value="1"/>
</dbReference>
<evidence type="ECO:0000256" key="9">
    <source>
        <dbReference type="SAM" id="MobiDB-lite"/>
    </source>
</evidence>
<dbReference type="EMBL" id="WHVB01000005">
    <property type="protein sequence ID" value="KAF8482577.1"/>
    <property type="molecule type" value="Genomic_DNA"/>
</dbReference>
<dbReference type="AlphaFoldDB" id="A0A9P5MZE8"/>
<dbReference type="SUPFAM" id="SSF57667">
    <property type="entry name" value="beta-beta-alpha zinc fingers"/>
    <property type="match status" value="2"/>
</dbReference>
<keyword evidence="4 8" id="KW-0863">Zinc-finger</keyword>
<dbReference type="InterPro" id="IPR036236">
    <property type="entry name" value="Znf_C2H2_sf"/>
</dbReference>
<dbReference type="FunFam" id="3.30.1490.490:FF:000001">
    <property type="entry name" value="cell growth-regulating nucleolar protein-like"/>
    <property type="match status" value="1"/>
</dbReference>
<evidence type="ECO:0000256" key="7">
    <source>
        <dbReference type="ARBA" id="ARBA00061084"/>
    </source>
</evidence>